<dbReference type="GO" id="GO:0033499">
    <property type="term" value="P:galactose catabolic process via UDP-galactose, Leloir pathway"/>
    <property type="evidence" value="ECO:0007669"/>
    <property type="project" value="TreeGrafter"/>
</dbReference>
<evidence type="ECO:0000256" key="1">
    <source>
        <dbReference type="ARBA" id="ARBA00000083"/>
    </source>
</evidence>
<keyword evidence="9 10" id="KW-0119">Carbohydrate metabolism</keyword>
<comment type="cofactor">
    <cofactor evidence="2 10">
        <name>NAD(+)</name>
        <dbReference type="ChEBI" id="CHEBI:57540"/>
    </cofactor>
</comment>
<proteinExistence type="inferred from homology"/>
<gene>
    <name evidence="12" type="primary">galE-2</name>
    <name evidence="12" type="ORF">MACH21_27110</name>
</gene>
<comment type="pathway">
    <text evidence="3 10">Carbohydrate metabolism; galactose metabolism.</text>
</comment>
<dbReference type="PANTHER" id="PTHR43725:SF53">
    <property type="entry name" value="UDP-ARABINOSE 4-EPIMERASE 1"/>
    <property type="match status" value="1"/>
</dbReference>
<dbReference type="Pfam" id="PF01370">
    <property type="entry name" value="Epimerase"/>
    <property type="match status" value="1"/>
</dbReference>
<keyword evidence="7 10" id="KW-0520">NAD</keyword>
<evidence type="ECO:0000256" key="4">
    <source>
        <dbReference type="ARBA" id="ARBA00007637"/>
    </source>
</evidence>
<sequence>MNGARSVLVTGGAGFIGSQCCKALAAAGYLPVVYDNLSTGHSGNVRWGPARFADLCDRDALGETISRYQVSAVMHFAAAAYVSESVIDPGKYHDVNIGGMIALLDVCRARGVDAVIFSSSCATYGAADVLPIKEDTPQTPINPYGFSKLVCERMLREQAAAYGFRPMILRYFNAAGADPGGEMGESHDPETHLIPLALRAAAGWSKPLSVFGADYDTRDGSGVRDYIHVADLARAHVMALDHLMGGGGAMTLNLGSGRGVSVFEVLASVARVTGRHVPHVILPRRAGDPAALVADPRRAASRLGFSTRLSDIDTMIAHAAPWFGHEVRHAATA</sequence>
<evidence type="ECO:0000313" key="13">
    <source>
        <dbReference type="Proteomes" id="UP001337723"/>
    </source>
</evidence>
<dbReference type="PANTHER" id="PTHR43725">
    <property type="entry name" value="UDP-GLUCOSE 4-EPIMERASE"/>
    <property type="match status" value="1"/>
</dbReference>
<dbReference type="Gene3D" id="3.90.25.10">
    <property type="entry name" value="UDP-galactose 4-epimerase, domain 1"/>
    <property type="match status" value="1"/>
</dbReference>
<evidence type="ECO:0000313" key="12">
    <source>
        <dbReference type="EMBL" id="BDW86534.1"/>
    </source>
</evidence>
<dbReference type="RefSeq" id="WP_338272499.1">
    <property type="nucleotide sequence ID" value="NZ_AP027266.1"/>
</dbReference>
<comment type="subunit">
    <text evidence="10">Homodimer.</text>
</comment>
<comment type="similarity">
    <text evidence="4 10">Belongs to the NAD(P)-dependent epimerase/dehydratase family.</text>
</comment>
<dbReference type="InterPro" id="IPR005886">
    <property type="entry name" value="UDP_G4E"/>
</dbReference>
<evidence type="ECO:0000256" key="3">
    <source>
        <dbReference type="ARBA" id="ARBA00004947"/>
    </source>
</evidence>
<dbReference type="AlphaFoldDB" id="A0AA48KJU9"/>
<dbReference type="CDD" id="cd05247">
    <property type="entry name" value="UDP_G4E_1_SDR_e"/>
    <property type="match status" value="1"/>
</dbReference>
<dbReference type="EC" id="5.1.3.2" evidence="5 10"/>
<organism evidence="12 13">
    <name type="scientific">Roseicyclus marinus</name>
    <dbReference type="NCBI Taxonomy" id="2161673"/>
    <lineage>
        <taxon>Bacteria</taxon>
        <taxon>Pseudomonadati</taxon>
        <taxon>Pseudomonadota</taxon>
        <taxon>Alphaproteobacteria</taxon>
        <taxon>Rhodobacterales</taxon>
        <taxon>Roseobacteraceae</taxon>
        <taxon>Roseicyclus</taxon>
    </lineage>
</organism>
<feature type="domain" description="NAD-dependent epimerase/dehydratase" evidence="11">
    <location>
        <begin position="7"/>
        <end position="255"/>
    </location>
</feature>
<dbReference type="Proteomes" id="UP001337723">
    <property type="component" value="Chromosome"/>
</dbReference>
<dbReference type="Gene3D" id="3.40.50.720">
    <property type="entry name" value="NAD(P)-binding Rossmann-like Domain"/>
    <property type="match status" value="1"/>
</dbReference>
<dbReference type="KEGG" id="rmai:MACH21_27110"/>
<evidence type="ECO:0000256" key="5">
    <source>
        <dbReference type="ARBA" id="ARBA00013189"/>
    </source>
</evidence>
<name>A0AA48KJU9_9RHOB</name>
<evidence type="ECO:0000256" key="8">
    <source>
        <dbReference type="ARBA" id="ARBA00023235"/>
    </source>
</evidence>
<evidence type="ECO:0000256" key="10">
    <source>
        <dbReference type="RuleBase" id="RU366046"/>
    </source>
</evidence>
<dbReference type="GO" id="GO:0003978">
    <property type="term" value="F:UDP-glucose 4-epimerase activity"/>
    <property type="evidence" value="ECO:0007669"/>
    <property type="project" value="UniProtKB-UniRule"/>
</dbReference>
<evidence type="ECO:0000259" key="11">
    <source>
        <dbReference type="Pfam" id="PF01370"/>
    </source>
</evidence>
<evidence type="ECO:0000256" key="9">
    <source>
        <dbReference type="ARBA" id="ARBA00023277"/>
    </source>
</evidence>
<comment type="catalytic activity">
    <reaction evidence="1 10">
        <text>UDP-alpha-D-glucose = UDP-alpha-D-galactose</text>
        <dbReference type="Rhea" id="RHEA:22168"/>
        <dbReference type="ChEBI" id="CHEBI:58885"/>
        <dbReference type="ChEBI" id="CHEBI:66914"/>
        <dbReference type="EC" id="5.1.3.2"/>
    </reaction>
</comment>
<reference evidence="12 13" key="1">
    <citation type="submission" date="2023-01" db="EMBL/GenBank/DDBJ databases">
        <title>Complete genome sequence of Roseicyclus marinus strain Dej080120_10.</title>
        <authorList>
            <person name="Ueki S."/>
            <person name="Maruyama F."/>
        </authorList>
    </citation>
    <scope>NUCLEOTIDE SEQUENCE [LARGE SCALE GENOMIC DNA]</scope>
    <source>
        <strain evidence="12 13">Dej080120_10</strain>
    </source>
</reference>
<evidence type="ECO:0000256" key="6">
    <source>
        <dbReference type="ARBA" id="ARBA00018569"/>
    </source>
</evidence>
<keyword evidence="8 10" id="KW-0413">Isomerase</keyword>
<keyword evidence="13" id="KW-1185">Reference proteome</keyword>
<accession>A0AA48KJU9</accession>
<dbReference type="SUPFAM" id="SSF51735">
    <property type="entry name" value="NAD(P)-binding Rossmann-fold domains"/>
    <property type="match status" value="1"/>
</dbReference>
<dbReference type="NCBIfam" id="TIGR01179">
    <property type="entry name" value="galE"/>
    <property type="match status" value="1"/>
</dbReference>
<dbReference type="InterPro" id="IPR001509">
    <property type="entry name" value="Epimerase_deHydtase"/>
</dbReference>
<evidence type="ECO:0000256" key="2">
    <source>
        <dbReference type="ARBA" id="ARBA00001911"/>
    </source>
</evidence>
<dbReference type="EMBL" id="AP027266">
    <property type="protein sequence ID" value="BDW86534.1"/>
    <property type="molecule type" value="Genomic_DNA"/>
</dbReference>
<protein>
    <recommendedName>
        <fullName evidence="6 10">UDP-glucose 4-epimerase</fullName>
        <ecNumber evidence="5 10">5.1.3.2</ecNumber>
    </recommendedName>
</protein>
<evidence type="ECO:0000256" key="7">
    <source>
        <dbReference type="ARBA" id="ARBA00023027"/>
    </source>
</evidence>
<dbReference type="InterPro" id="IPR036291">
    <property type="entry name" value="NAD(P)-bd_dom_sf"/>
</dbReference>